<evidence type="ECO:0000256" key="1">
    <source>
        <dbReference type="ARBA" id="ARBA00009156"/>
    </source>
</evidence>
<dbReference type="PIRSF" id="PIRSF000538">
    <property type="entry name" value="GlpK"/>
    <property type="match status" value="1"/>
</dbReference>
<dbReference type="GO" id="GO:0004856">
    <property type="term" value="F:D-xylulokinase activity"/>
    <property type="evidence" value="ECO:0007669"/>
    <property type="project" value="UniProtKB-EC"/>
</dbReference>
<organism evidence="12 13">
    <name type="scientific">Sphingorhabdus arenilitoris</name>
    <dbReference type="NCBI Taxonomy" id="1490041"/>
    <lineage>
        <taxon>Bacteria</taxon>
        <taxon>Pseudomonadati</taxon>
        <taxon>Pseudomonadota</taxon>
        <taxon>Alphaproteobacteria</taxon>
        <taxon>Sphingomonadales</taxon>
        <taxon>Sphingomonadaceae</taxon>
        <taxon>Sphingorhabdus</taxon>
    </lineage>
</organism>
<dbReference type="RefSeq" id="WP_381421315.1">
    <property type="nucleotide sequence ID" value="NZ_JBHSDH010000012.1"/>
</dbReference>
<dbReference type="SUPFAM" id="SSF53067">
    <property type="entry name" value="Actin-like ATPase domain"/>
    <property type="match status" value="2"/>
</dbReference>
<keyword evidence="6 8" id="KW-0067">ATP-binding</keyword>
<evidence type="ECO:0000256" key="3">
    <source>
        <dbReference type="ARBA" id="ARBA00022679"/>
    </source>
</evidence>
<keyword evidence="7 8" id="KW-0119">Carbohydrate metabolism</keyword>
<dbReference type="Pfam" id="PF02782">
    <property type="entry name" value="FGGY_C"/>
    <property type="match status" value="1"/>
</dbReference>
<dbReference type="Pfam" id="PF00370">
    <property type="entry name" value="FGGY_N"/>
    <property type="match status" value="1"/>
</dbReference>
<dbReference type="EC" id="2.7.1.17" evidence="8 9"/>
<dbReference type="NCBIfam" id="TIGR01312">
    <property type="entry name" value="XylB"/>
    <property type="match status" value="1"/>
</dbReference>
<keyword evidence="3 8" id="KW-0808">Transferase</keyword>
<comment type="function">
    <text evidence="8">Catalyzes the phosphorylation of D-xylulose to D-xylulose 5-phosphate.</text>
</comment>
<feature type="domain" description="Carbohydrate kinase FGGY N-terminal" evidence="10">
    <location>
        <begin position="1"/>
        <end position="236"/>
    </location>
</feature>
<evidence type="ECO:0000256" key="4">
    <source>
        <dbReference type="ARBA" id="ARBA00022741"/>
    </source>
</evidence>
<evidence type="ECO:0000256" key="7">
    <source>
        <dbReference type="ARBA" id="ARBA00023277"/>
    </source>
</evidence>
<evidence type="ECO:0000256" key="9">
    <source>
        <dbReference type="RuleBase" id="RU364073"/>
    </source>
</evidence>
<dbReference type="EMBL" id="JBHSDH010000012">
    <property type="protein sequence ID" value="MFC4291454.1"/>
    <property type="molecule type" value="Genomic_DNA"/>
</dbReference>
<evidence type="ECO:0000256" key="5">
    <source>
        <dbReference type="ARBA" id="ARBA00022777"/>
    </source>
</evidence>
<accession>A0ABV8RFJ0</accession>
<dbReference type="Gene3D" id="3.30.420.40">
    <property type="match status" value="2"/>
</dbReference>
<comment type="catalytic activity">
    <reaction evidence="8 9">
        <text>D-xylulose + ATP = D-xylulose 5-phosphate + ADP + H(+)</text>
        <dbReference type="Rhea" id="RHEA:10964"/>
        <dbReference type="ChEBI" id="CHEBI:15378"/>
        <dbReference type="ChEBI" id="CHEBI:17140"/>
        <dbReference type="ChEBI" id="CHEBI:30616"/>
        <dbReference type="ChEBI" id="CHEBI:57737"/>
        <dbReference type="ChEBI" id="CHEBI:456216"/>
        <dbReference type="EC" id="2.7.1.17"/>
    </reaction>
</comment>
<evidence type="ECO:0000256" key="2">
    <source>
        <dbReference type="ARBA" id="ARBA00022629"/>
    </source>
</evidence>
<dbReference type="InterPro" id="IPR000577">
    <property type="entry name" value="Carb_kinase_FGGY"/>
</dbReference>
<name>A0ABV8RFJ0_9SPHN</name>
<evidence type="ECO:0000259" key="10">
    <source>
        <dbReference type="Pfam" id="PF00370"/>
    </source>
</evidence>
<feature type="site" description="Important for activity" evidence="8">
    <location>
        <position position="6"/>
    </location>
</feature>
<dbReference type="InterPro" id="IPR050406">
    <property type="entry name" value="FGGY_Carb_Kinase"/>
</dbReference>
<proteinExistence type="inferred from homology"/>
<evidence type="ECO:0000313" key="13">
    <source>
        <dbReference type="Proteomes" id="UP001595887"/>
    </source>
</evidence>
<feature type="binding site" evidence="8">
    <location>
        <begin position="76"/>
        <end position="77"/>
    </location>
    <ligand>
        <name>substrate</name>
    </ligand>
</feature>
<dbReference type="PANTHER" id="PTHR43095:SF6">
    <property type="entry name" value="XYLULOSE KINASE"/>
    <property type="match status" value="1"/>
</dbReference>
<dbReference type="HAMAP" id="MF_02220">
    <property type="entry name" value="XylB"/>
    <property type="match status" value="1"/>
</dbReference>
<dbReference type="PANTHER" id="PTHR43095">
    <property type="entry name" value="SUGAR KINASE"/>
    <property type="match status" value="1"/>
</dbReference>
<evidence type="ECO:0000256" key="6">
    <source>
        <dbReference type="ARBA" id="ARBA00022840"/>
    </source>
</evidence>
<keyword evidence="5 8" id="KW-0418">Kinase</keyword>
<dbReference type="PROSITE" id="PS00933">
    <property type="entry name" value="FGGY_KINASES_1"/>
    <property type="match status" value="1"/>
</dbReference>
<reference evidence="13" key="1">
    <citation type="journal article" date="2019" name="Int. J. Syst. Evol. Microbiol.">
        <title>The Global Catalogue of Microorganisms (GCM) 10K type strain sequencing project: providing services to taxonomists for standard genome sequencing and annotation.</title>
        <authorList>
            <consortium name="The Broad Institute Genomics Platform"/>
            <consortium name="The Broad Institute Genome Sequencing Center for Infectious Disease"/>
            <person name="Wu L."/>
            <person name="Ma J."/>
        </authorList>
    </citation>
    <scope>NUCLEOTIDE SEQUENCE [LARGE SCALE GENOMIC DNA]</scope>
    <source>
        <strain evidence="13">CECT 8531</strain>
    </source>
</reference>
<comment type="caution">
    <text evidence="12">The sequence shown here is derived from an EMBL/GenBank/DDBJ whole genome shotgun (WGS) entry which is preliminary data.</text>
</comment>
<keyword evidence="2 8" id="KW-0859">Xylose metabolism</keyword>
<dbReference type="InterPro" id="IPR018484">
    <property type="entry name" value="FGGY_N"/>
</dbReference>
<keyword evidence="13" id="KW-1185">Reference proteome</keyword>
<evidence type="ECO:0000256" key="8">
    <source>
        <dbReference type="HAMAP-Rule" id="MF_02220"/>
    </source>
</evidence>
<feature type="active site" description="Proton acceptor" evidence="8">
    <location>
        <position position="229"/>
    </location>
</feature>
<dbReference type="InterPro" id="IPR043129">
    <property type="entry name" value="ATPase_NBD"/>
</dbReference>
<dbReference type="InterPro" id="IPR018485">
    <property type="entry name" value="FGGY_C"/>
</dbReference>
<dbReference type="Proteomes" id="UP001595887">
    <property type="component" value="Unassembled WGS sequence"/>
</dbReference>
<gene>
    <name evidence="8 9 12" type="primary">xylB</name>
    <name evidence="12" type="ORF">ACFOWX_03395</name>
</gene>
<evidence type="ECO:0000313" key="12">
    <source>
        <dbReference type="EMBL" id="MFC4291454.1"/>
    </source>
</evidence>
<comment type="similarity">
    <text evidence="1 8 9">Belongs to the FGGY kinase family.</text>
</comment>
<feature type="domain" description="Carbohydrate kinase FGGY C-terminal" evidence="11">
    <location>
        <begin position="246"/>
        <end position="425"/>
    </location>
</feature>
<dbReference type="CDD" id="cd07808">
    <property type="entry name" value="ASKHA_NBD_FGGY_EcXK-like"/>
    <property type="match status" value="1"/>
</dbReference>
<dbReference type="InterPro" id="IPR006000">
    <property type="entry name" value="Xylulokinase"/>
</dbReference>
<dbReference type="InterPro" id="IPR018483">
    <property type="entry name" value="Carb_kinase_FGGY_CS"/>
</dbReference>
<evidence type="ECO:0000259" key="11">
    <source>
        <dbReference type="Pfam" id="PF02782"/>
    </source>
</evidence>
<sequence>MWLGIDIGTSGVKTIIMADDGAVVAEKTVALPISRPQPLWSEQNPEDWWNAVQESILALPADLRGQLRGAGLSGQMHGAVLLGEADAVLRPAILWNDGRSAPQCALLDAAAREHTGNLAMPGFTAPKLAWVRDNEPDIFAQVKMVLLPKDYIRLCMTGEKLSDMSDAAGSLWLDVGKRTWSAEMLAATGLTEAQMPGLIEGSESGGVLLPAIAESLGLPVIPVAGGGGDQAAGAVGAGVINAKDAFLSLGTSGVIFASGDGFRPDPANGVHAFCHALPGRWHVMSVMLSAAACLDWAAKLAGFTDVPAALAAAEQRGHRDDTPIFLPYLSGERTPHNDPNALGVFFGLNHDTDGAALIASVLEGVAFGLRDGLDALALDLDELSVIGGGSRSSWWAQILADSIGLPLVYRDGAALGPAYGAARLAQLCVGGGSAEEICTKPAELARYHPQRDCSERLHKFRSLYSTLRPLF</sequence>
<protein>
    <recommendedName>
        <fullName evidence="8 9">Xylulose kinase</fullName>
        <shortName evidence="8 9">Xylulokinase</shortName>
        <ecNumber evidence="8 9">2.7.1.17</ecNumber>
    </recommendedName>
</protein>
<keyword evidence="4 8" id="KW-0547">Nucleotide-binding</keyword>